<dbReference type="InterPro" id="IPR047589">
    <property type="entry name" value="DUF11_rpt"/>
</dbReference>
<organism evidence="3 4">
    <name type="scientific">Xylophilus rhododendri</name>
    <dbReference type="NCBI Taxonomy" id="2697032"/>
    <lineage>
        <taxon>Bacteria</taxon>
        <taxon>Pseudomonadati</taxon>
        <taxon>Pseudomonadota</taxon>
        <taxon>Betaproteobacteria</taxon>
        <taxon>Burkholderiales</taxon>
        <taxon>Xylophilus</taxon>
    </lineage>
</organism>
<accession>A0A857J5Q1</accession>
<gene>
    <name evidence="3" type="ORF">GT347_10690</name>
</gene>
<feature type="domain" description="Big-1" evidence="2">
    <location>
        <begin position="297"/>
        <end position="395"/>
    </location>
</feature>
<dbReference type="PANTHER" id="PTHR39576:SF2">
    <property type="entry name" value="ATTACHING AND EFFACING PROTEIN HOMOLOG-RELATED"/>
    <property type="match status" value="1"/>
</dbReference>
<dbReference type="Pfam" id="PF02369">
    <property type="entry name" value="Big_1"/>
    <property type="match status" value="3"/>
</dbReference>
<dbReference type="Proteomes" id="UP000464787">
    <property type="component" value="Chromosome"/>
</dbReference>
<name>A0A857J5Q1_9BURK</name>
<dbReference type="InterPro" id="IPR013783">
    <property type="entry name" value="Ig-like_fold"/>
</dbReference>
<evidence type="ECO:0000256" key="1">
    <source>
        <dbReference type="ARBA" id="ARBA00010116"/>
    </source>
</evidence>
<reference evidence="3 4" key="1">
    <citation type="submission" date="2020-01" db="EMBL/GenBank/DDBJ databases">
        <title>Genome sequencing of strain KACC 21265.</title>
        <authorList>
            <person name="Heo J."/>
            <person name="Kim S.-J."/>
            <person name="Kim J.-S."/>
            <person name="Hong S.-B."/>
            <person name="Kwon S.-W."/>
        </authorList>
    </citation>
    <scope>NUCLEOTIDE SEQUENCE [LARGE SCALE GENOMIC DNA]</scope>
    <source>
        <strain evidence="3 4">KACC 21265</strain>
    </source>
</reference>
<comment type="similarity">
    <text evidence="1">Belongs to the intimin/invasin family.</text>
</comment>
<sequence length="915" mass="91201">MPVNFTASAGLKLSASACTTNADNAGSDCSPEGAIAGNLHGSCAHACDVQFTAEVPGNYTISGQSPGHGTYVGTVQITLGAPSPGRSTASVTVNNQLANGIATDALQATIRDSVNNLLPNTTVNFSGTTGVSFGSGSPGAPGSCLTNGNGQCSVYPTATVAASYSTQASVNGNNIGSLLNYSFAAPAPSAANSNVSVITDNQIANGTAADKLQATVRDASNKPVRNISVFFGATAEVKFGSGAPGAAGTCLTDSNGQCSLEATAKSARTYATQASIGGINIGSPLRYSFVAGPASAAHSGLRILTDNAVADGVQADQLEFLVRDAFDNPANGVLVTIASPGADVSFNAGAAGSAGSCTTLANGICTLSATSTGAAGGSKSSAVTVAGAALSGSFSAGGFNYGPSPAVFRFTPWVPRLQIVKQVSAGGGRHTFVFNLTGMQASSDSITLTGPGSADGAALLGRPSGAPITITEVASADWPEPPLSASCVDLASSRPGETFGSLSGSQLVIPVQRSPAGANLRCTFVNGRGQSVAGKVFADTGAEGGTANDAVANGSEPGLPGLAVSLGNCASTVHASTTTDNAGNYRLAVPPGVAAGSSLCVDLQRPIANLLGTGASIHGGRLPVAMAGTTFVYSHQAAADRVTFQWTGSGIDALNFGSVPASTFVQSASKTGRPGVSVQYGHLFTAGTAGSVSFSVAGSTATPPLEGWTETILADPGCSGLAQPGAAVLYPPSAPQTLAAGQTLCVLLRQSIPAQAAPGSRNQARVHADFRLAGITPPLTTSHELEDLTTVASEGVELQKEVRNVTQGSGFGLKNQARPGDVLEYRVTYGNHTPVPVNHLVISDSTPAYTGFVSAAADSTPTALGHCQKLTPADTKPVDCAQNQPAGGKGSITWTFDGPLEPGASGTVLFRVQLD</sequence>
<dbReference type="InterPro" id="IPR051715">
    <property type="entry name" value="Intimin-Invasin_domain"/>
</dbReference>
<evidence type="ECO:0000259" key="2">
    <source>
        <dbReference type="SMART" id="SM00634"/>
    </source>
</evidence>
<feature type="domain" description="Big-1" evidence="2">
    <location>
        <begin position="193"/>
        <end position="286"/>
    </location>
</feature>
<dbReference type="InterPro" id="IPR003344">
    <property type="entry name" value="Big_1_dom"/>
</dbReference>
<dbReference type="Gene3D" id="2.60.40.10">
    <property type="entry name" value="Immunoglobulins"/>
    <property type="match status" value="4"/>
</dbReference>
<dbReference type="KEGG" id="xyk:GT347_10690"/>
<dbReference type="NCBIfam" id="TIGR01451">
    <property type="entry name" value="B_ant_repeat"/>
    <property type="match status" value="1"/>
</dbReference>
<dbReference type="InterPro" id="IPR008964">
    <property type="entry name" value="Invasin/intimin_cell_adhesion"/>
</dbReference>
<dbReference type="PANTHER" id="PTHR39576">
    <property type="entry name" value="ATTACHING AND EFFACING PROTEIN HOMOLOG-RELATED-RELATED"/>
    <property type="match status" value="1"/>
</dbReference>
<dbReference type="AlphaFoldDB" id="A0A857J5Q1"/>
<dbReference type="GO" id="GO:0009279">
    <property type="term" value="C:cell outer membrane"/>
    <property type="evidence" value="ECO:0007669"/>
    <property type="project" value="TreeGrafter"/>
</dbReference>
<dbReference type="EMBL" id="CP047650">
    <property type="protein sequence ID" value="QHI98419.1"/>
    <property type="molecule type" value="Genomic_DNA"/>
</dbReference>
<dbReference type="SUPFAM" id="SSF49373">
    <property type="entry name" value="Invasin/intimin cell-adhesion fragments"/>
    <property type="match status" value="3"/>
</dbReference>
<feature type="domain" description="Big-1" evidence="2">
    <location>
        <begin position="87"/>
        <end position="180"/>
    </location>
</feature>
<dbReference type="Pfam" id="PF24514">
    <property type="entry name" value="SpaA_4"/>
    <property type="match status" value="1"/>
</dbReference>
<protein>
    <submittedName>
        <fullName evidence="3">DUF11 domain-containing protein</fullName>
    </submittedName>
</protein>
<keyword evidence="4" id="KW-1185">Reference proteome</keyword>
<dbReference type="SMART" id="SM00634">
    <property type="entry name" value="BID_1"/>
    <property type="match status" value="3"/>
</dbReference>
<proteinExistence type="inferred from homology"/>
<evidence type="ECO:0000313" key="4">
    <source>
        <dbReference type="Proteomes" id="UP000464787"/>
    </source>
</evidence>
<evidence type="ECO:0000313" key="3">
    <source>
        <dbReference type="EMBL" id="QHI98419.1"/>
    </source>
</evidence>
<dbReference type="InterPro" id="IPR055371">
    <property type="entry name" value="SpaA_PFL_dom_4"/>
</dbReference>